<evidence type="ECO:0000256" key="5">
    <source>
        <dbReference type="ARBA" id="ARBA00010185"/>
    </source>
</evidence>
<evidence type="ECO:0000256" key="12">
    <source>
        <dbReference type="ARBA" id="ARBA00022695"/>
    </source>
</evidence>
<dbReference type="RefSeq" id="WP_068895110.1">
    <property type="nucleotide sequence ID" value="NZ_BDCX01000002.1"/>
</dbReference>
<feature type="transmembrane region" description="Helical" evidence="19">
    <location>
        <begin position="253"/>
        <end position="272"/>
    </location>
</feature>
<evidence type="ECO:0000256" key="13">
    <source>
        <dbReference type="ARBA" id="ARBA00022989"/>
    </source>
</evidence>
<keyword evidence="9" id="KW-0444">Lipid biosynthesis</keyword>
<keyword evidence="21" id="KW-1185">Reference proteome</keyword>
<comment type="similarity">
    <text evidence="5 18">Belongs to the CDS family.</text>
</comment>
<dbReference type="STRING" id="161355.PS9374_01238"/>
<reference evidence="21" key="2">
    <citation type="submission" date="2016-04" db="EMBL/GenBank/DDBJ databases">
        <title>Planomonospora sphaerica JCM9374 whole genome shotgun sequence.</title>
        <authorList>
            <person name="Suzuki T."/>
            <person name="Dohra H."/>
            <person name="Kodani S."/>
        </authorList>
    </citation>
    <scope>NUCLEOTIDE SEQUENCE [LARGE SCALE GENOMIC DNA]</scope>
    <source>
        <strain evidence="21">JCM 9374</strain>
    </source>
</reference>
<evidence type="ECO:0000256" key="11">
    <source>
        <dbReference type="ARBA" id="ARBA00022692"/>
    </source>
</evidence>
<comment type="caution">
    <text evidence="20">The sequence shown here is derived from an EMBL/GenBank/DDBJ whole genome shotgun (WGS) entry which is preliminary data.</text>
</comment>
<dbReference type="GO" id="GO:0004605">
    <property type="term" value="F:phosphatidate cytidylyltransferase activity"/>
    <property type="evidence" value="ECO:0007669"/>
    <property type="project" value="UniProtKB-EC"/>
</dbReference>
<feature type="transmembrane region" description="Helical" evidence="19">
    <location>
        <begin position="145"/>
        <end position="164"/>
    </location>
</feature>
<keyword evidence="12 18" id="KW-0548">Nucleotidyltransferase</keyword>
<evidence type="ECO:0000256" key="18">
    <source>
        <dbReference type="RuleBase" id="RU003938"/>
    </source>
</evidence>
<feature type="transmembrane region" description="Helical" evidence="19">
    <location>
        <begin position="185"/>
        <end position="204"/>
    </location>
</feature>
<evidence type="ECO:0000256" key="9">
    <source>
        <dbReference type="ARBA" id="ARBA00022516"/>
    </source>
</evidence>
<evidence type="ECO:0000256" key="2">
    <source>
        <dbReference type="ARBA" id="ARBA00004651"/>
    </source>
</evidence>
<keyword evidence="17" id="KW-1208">Phospholipid metabolism</keyword>
<feature type="transmembrane region" description="Helical" evidence="19">
    <location>
        <begin position="88"/>
        <end position="106"/>
    </location>
</feature>
<evidence type="ECO:0000256" key="10">
    <source>
        <dbReference type="ARBA" id="ARBA00022679"/>
    </source>
</evidence>
<keyword evidence="14" id="KW-0443">Lipid metabolism</keyword>
<comment type="subcellular location">
    <subcellularLocation>
        <location evidence="2">Cell membrane</location>
        <topology evidence="2">Multi-pass membrane protein</topology>
    </subcellularLocation>
</comment>
<evidence type="ECO:0000256" key="14">
    <source>
        <dbReference type="ARBA" id="ARBA00023098"/>
    </source>
</evidence>
<evidence type="ECO:0000256" key="6">
    <source>
        <dbReference type="ARBA" id="ARBA00012487"/>
    </source>
</evidence>
<keyword evidence="16" id="KW-0594">Phospholipid biosynthesis</keyword>
<feature type="transmembrane region" description="Helical" evidence="19">
    <location>
        <begin position="210"/>
        <end position="232"/>
    </location>
</feature>
<dbReference type="GO" id="GO:0016024">
    <property type="term" value="P:CDP-diacylglycerol biosynthetic process"/>
    <property type="evidence" value="ECO:0007669"/>
    <property type="project" value="UniProtKB-UniPathway"/>
</dbReference>
<accession>A0A161LHV8</accession>
<comment type="catalytic activity">
    <reaction evidence="1 18">
        <text>a 1,2-diacyl-sn-glycero-3-phosphate + CTP + H(+) = a CDP-1,2-diacyl-sn-glycerol + diphosphate</text>
        <dbReference type="Rhea" id="RHEA:16229"/>
        <dbReference type="ChEBI" id="CHEBI:15378"/>
        <dbReference type="ChEBI" id="CHEBI:33019"/>
        <dbReference type="ChEBI" id="CHEBI:37563"/>
        <dbReference type="ChEBI" id="CHEBI:58332"/>
        <dbReference type="ChEBI" id="CHEBI:58608"/>
        <dbReference type="EC" id="2.7.7.41"/>
    </reaction>
</comment>
<evidence type="ECO:0000256" key="4">
    <source>
        <dbReference type="ARBA" id="ARBA00005189"/>
    </source>
</evidence>
<gene>
    <name evidence="20" type="ORF">PS9374_01238</name>
</gene>
<dbReference type="GO" id="GO:0005886">
    <property type="term" value="C:plasma membrane"/>
    <property type="evidence" value="ECO:0007669"/>
    <property type="project" value="UniProtKB-SubCell"/>
</dbReference>
<evidence type="ECO:0000256" key="17">
    <source>
        <dbReference type="ARBA" id="ARBA00023264"/>
    </source>
</evidence>
<sequence length="273" mass="28184">MESAAGGSRTGRNLPAAVAVGAGLGAAVILSLYYVEELFLAVVLVAVGAGVVELVRSLATRDIRVPAVPVLAALAAMLAGGYWGGPVWLVGVFAAALLVLMIWRMFAGTEGYVRDTAATVLVTAYPALLAGFVALLLAQDQGPDRVVVFIATTVASDIGGYFAGVLFGRHKMSPVISPKKTWEGFAGSALACMAVGGWLTAWLLEAEVWKGVLIGAVVVVAATLGDLVESVIKRDLGIKDMSSVLPGHGGMMDRLDSLVAALIPVWALLTLLV</sequence>
<evidence type="ECO:0000256" key="1">
    <source>
        <dbReference type="ARBA" id="ARBA00001698"/>
    </source>
</evidence>
<evidence type="ECO:0000313" key="20">
    <source>
        <dbReference type="EMBL" id="GAT65605.1"/>
    </source>
</evidence>
<protein>
    <recommendedName>
        <fullName evidence="7 18">Phosphatidate cytidylyltransferase</fullName>
        <ecNumber evidence="6 18">2.7.7.41</ecNumber>
    </recommendedName>
</protein>
<feature type="transmembrane region" description="Helical" evidence="19">
    <location>
        <begin position="12"/>
        <end position="32"/>
    </location>
</feature>
<dbReference type="InterPro" id="IPR000374">
    <property type="entry name" value="PC_trans"/>
</dbReference>
<feature type="transmembrane region" description="Helical" evidence="19">
    <location>
        <begin position="38"/>
        <end position="56"/>
    </location>
</feature>
<name>A0A161LHV8_9ACTN</name>
<evidence type="ECO:0000256" key="15">
    <source>
        <dbReference type="ARBA" id="ARBA00023136"/>
    </source>
</evidence>
<dbReference type="EC" id="2.7.7.41" evidence="6 18"/>
<dbReference type="Proteomes" id="UP000077701">
    <property type="component" value="Unassembled WGS sequence"/>
</dbReference>
<comment type="pathway">
    <text evidence="3 18">Phospholipid metabolism; CDP-diacylglycerol biosynthesis; CDP-diacylglycerol from sn-glycerol 3-phosphate: step 3/3.</text>
</comment>
<keyword evidence="13 19" id="KW-1133">Transmembrane helix</keyword>
<comment type="pathway">
    <text evidence="4">Lipid metabolism.</text>
</comment>
<evidence type="ECO:0000256" key="19">
    <source>
        <dbReference type="SAM" id="Phobius"/>
    </source>
</evidence>
<keyword evidence="8" id="KW-1003">Cell membrane</keyword>
<dbReference type="PANTHER" id="PTHR46382">
    <property type="entry name" value="PHOSPHATIDATE CYTIDYLYLTRANSFERASE"/>
    <property type="match status" value="1"/>
</dbReference>
<dbReference type="PROSITE" id="PS01315">
    <property type="entry name" value="CDS"/>
    <property type="match status" value="1"/>
</dbReference>
<dbReference type="UniPathway" id="UPA00557">
    <property type="reaction ID" value="UER00614"/>
</dbReference>
<feature type="transmembrane region" description="Helical" evidence="19">
    <location>
        <begin position="118"/>
        <end position="139"/>
    </location>
</feature>
<keyword evidence="11 18" id="KW-0812">Transmembrane</keyword>
<dbReference type="OrthoDB" id="9799199at2"/>
<evidence type="ECO:0000256" key="7">
    <source>
        <dbReference type="ARBA" id="ARBA00019373"/>
    </source>
</evidence>
<reference evidence="20 21" key="1">
    <citation type="journal article" date="2016" name="Genome Announc.">
        <title>Draft Genome Sequence of Planomonospora sphaerica JCM9374, a Rare Actinomycete.</title>
        <authorList>
            <person name="Dohra H."/>
            <person name="Suzuki T."/>
            <person name="Inoue Y."/>
            <person name="Kodani S."/>
        </authorList>
    </citation>
    <scope>NUCLEOTIDE SEQUENCE [LARGE SCALE GENOMIC DNA]</scope>
    <source>
        <strain evidence="20 21">JCM 9374</strain>
    </source>
</reference>
<dbReference type="EMBL" id="BDCX01000002">
    <property type="protein sequence ID" value="GAT65605.1"/>
    <property type="molecule type" value="Genomic_DNA"/>
</dbReference>
<keyword evidence="15 19" id="KW-0472">Membrane</keyword>
<evidence type="ECO:0000256" key="16">
    <source>
        <dbReference type="ARBA" id="ARBA00023209"/>
    </source>
</evidence>
<evidence type="ECO:0000256" key="3">
    <source>
        <dbReference type="ARBA" id="ARBA00005119"/>
    </source>
</evidence>
<dbReference type="AlphaFoldDB" id="A0A161LHV8"/>
<dbReference type="PANTHER" id="PTHR46382:SF1">
    <property type="entry name" value="PHOSPHATIDATE CYTIDYLYLTRANSFERASE"/>
    <property type="match status" value="1"/>
</dbReference>
<dbReference type="Pfam" id="PF01148">
    <property type="entry name" value="CTP_transf_1"/>
    <property type="match status" value="1"/>
</dbReference>
<keyword evidence="10 18" id="KW-0808">Transferase</keyword>
<evidence type="ECO:0000313" key="21">
    <source>
        <dbReference type="Proteomes" id="UP000077701"/>
    </source>
</evidence>
<evidence type="ECO:0000256" key="8">
    <source>
        <dbReference type="ARBA" id="ARBA00022475"/>
    </source>
</evidence>
<proteinExistence type="inferred from homology"/>
<organism evidence="20 21">
    <name type="scientific">Planomonospora sphaerica</name>
    <dbReference type="NCBI Taxonomy" id="161355"/>
    <lineage>
        <taxon>Bacteria</taxon>
        <taxon>Bacillati</taxon>
        <taxon>Actinomycetota</taxon>
        <taxon>Actinomycetes</taxon>
        <taxon>Streptosporangiales</taxon>
        <taxon>Streptosporangiaceae</taxon>
        <taxon>Planomonospora</taxon>
    </lineage>
</organism>